<dbReference type="InterPro" id="IPR052781">
    <property type="entry name" value="Cys_protease_inhibitor_I42"/>
</dbReference>
<dbReference type="RefSeq" id="WP_215921801.1">
    <property type="nucleotide sequence ID" value="NZ_JAHKNI010000012.1"/>
</dbReference>
<dbReference type="InterPro" id="IPR018990">
    <property type="entry name" value="Prot_inh_I42_chagasin"/>
</dbReference>
<proteinExistence type="predicted"/>
<dbReference type="SUPFAM" id="SSF141066">
    <property type="entry name" value="ICP-like"/>
    <property type="match status" value="1"/>
</dbReference>
<dbReference type="Gene3D" id="2.60.40.2020">
    <property type="match status" value="1"/>
</dbReference>
<accession>A0ABS6B639</accession>
<dbReference type="EMBL" id="JAHKNI010000012">
    <property type="protein sequence ID" value="MBU3065782.1"/>
    <property type="molecule type" value="Genomic_DNA"/>
</dbReference>
<dbReference type="Proteomes" id="UP000733379">
    <property type="component" value="Unassembled WGS sequence"/>
</dbReference>
<keyword evidence="2" id="KW-0789">Thiol protease inhibitor</keyword>
<dbReference type="GO" id="GO:0030414">
    <property type="term" value="F:peptidase inhibitor activity"/>
    <property type="evidence" value="ECO:0007669"/>
    <property type="project" value="UniProtKB-KW"/>
</dbReference>
<feature type="signal peptide" evidence="3">
    <location>
        <begin position="1"/>
        <end position="19"/>
    </location>
</feature>
<dbReference type="Pfam" id="PF09394">
    <property type="entry name" value="Inhibitor_I42"/>
    <property type="match status" value="1"/>
</dbReference>
<name>A0ABS6B639_9NOCA</name>
<evidence type="ECO:0000256" key="1">
    <source>
        <dbReference type="ARBA" id="ARBA00022690"/>
    </source>
</evidence>
<evidence type="ECO:0000256" key="2">
    <source>
        <dbReference type="ARBA" id="ARBA00022704"/>
    </source>
</evidence>
<dbReference type="InterPro" id="IPR036331">
    <property type="entry name" value="Chagasin-like_sf"/>
</dbReference>
<reference evidence="5 6" key="1">
    <citation type="submission" date="2021-06" db="EMBL/GenBank/DDBJ databases">
        <title>Actinomycetes sequencing.</title>
        <authorList>
            <person name="Shan Q."/>
        </authorList>
    </citation>
    <scope>NUCLEOTIDE SEQUENCE [LARGE SCALE GENOMIC DNA]</scope>
    <source>
        <strain evidence="5 6">NEAU-G5</strain>
    </source>
</reference>
<protein>
    <submittedName>
        <fullName evidence="5">Protease inhibitor I42 family protein</fullName>
    </submittedName>
</protein>
<sequence>MVVVGLALAAGGVNVAAQAAPVATPVAEPIIVGTDGNGQSQTLSVGQELAVALPDTPSSGYVWALSPVDQRVLHQEGAPQFRGTNPMPGAAGTSVWTFTAAAPGTTTITLSSVRPGSAPAQTFTEKVTVR</sequence>
<comment type="caution">
    <text evidence="5">The sequence shown here is derived from an EMBL/GenBank/DDBJ whole genome shotgun (WGS) entry which is preliminary data.</text>
</comment>
<dbReference type="PANTHER" id="PTHR36530:SF1">
    <property type="entry name" value="AMOEBIASIN-1"/>
    <property type="match status" value="1"/>
</dbReference>
<evidence type="ECO:0000313" key="5">
    <source>
        <dbReference type="EMBL" id="MBU3065782.1"/>
    </source>
</evidence>
<gene>
    <name evidence="5" type="ORF">KO481_30185</name>
</gene>
<keyword evidence="1 5" id="KW-0646">Protease inhibitor</keyword>
<keyword evidence="3" id="KW-0732">Signal</keyword>
<dbReference type="PANTHER" id="PTHR36530">
    <property type="entry name" value="INHIBITOR OF CYSTEINE PEPTIDASE"/>
    <property type="match status" value="1"/>
</dbReference>
<evidence type="ECO:0000313" key="6">
    <source>
        <dbReference type="Proteomes" id="UP000733379"/>
    </source>
</evidence>
<feature type="chain" id="PRO_5047016203" evidence="3">
    <location>
        <begin position="20"/>
        <end position="130"/>
    </location>
</feature>
<keyword evidence="6" id="KW-1185">Reference proteome</keyword>
<organism evidence="5 6">
    <name type="scientific">Nocardia albiluteola</name>
    <dbReference type="NCBI Taxonomy" id="2842303"/>
    <lineage>
        <taxon>Bacteria</taxon>
        <taxon>Bacillati</taxon>
        <taxon>Actinomycetota</taxon>
        <taxon>Actinomycetes</taxon>
        <taxon>Mycobacteriales</taxon>
        <taxon>Nocardiaceae</taxon>
        <taxon>Nocardia</taxon>
    </lineage>
</organism>
<evidence type="ECO:0000259" key="4">
    <source>
        <dbReference type="Pfam" id="PF09394"/>
    </source>
</evidence>
<evidence type="ECO:0000256" key="3">
    <source>
        <dbReference type="SAM" id="SignalP"/>
    </source>
</evidence>
<feature type="domain" description="Proteinase inhibitor I42 chagasin" evidence="4">
    <location>
        <begin position="42"/>
        <end position="126"/>
    </location>
</feature>